<evidence type="ECO:0000313" key="2">
    <source>
        <dbReference type="EMBL" id="KAG5508229.1"/>
    </source>
</evidence>
<evidence type="ECO:0000313" key="3">
    <source>
        <dbReference type="Proteomes" id="UP000674318"/>
    </source>
</evidence>
<accession>A0A836IA61</accession>
<dbReference type="OrthoDB" id="267530at2759"/>
<feature type="region of interest" description="Disordered" evidence="1">
    <location>
        <begin position="656"/>
        <end position="682"/>
    </location>
</feature>
<dbReference type="Proteomes" id="UP000674318">
    <property type="component" value="Chromosome 17"/>
</dbReference>
<feature type="region of interest" description="Disordered" evidence="1">
    <location>
        <begin position="236"/>
        <end position="305"/>
    </location>
</feature>
<feature type="region of interest" description="Disordered" evidence="1">
    <location>
        <begin position="725"/>
        <end position="747"/>
    </location>
</feature>
<keyword evidence="3" id="KW-1185">Reference proteome</keyword>
<dbReference type="EMBL" id="JAFJZO010000017">
    <property type="protein sequence ID" value="KAG5508229.1"/>
    <property type="molecule type" value="Genomic_DNA"/>
</dbReference>
<dbReference type="GeneID" id="94291520"/>
<organism evidence="2 3">
    <name type="scientific">Porcisia hertigi</name>
    <dbReference type="NCBI Taxonomy" id="2761500"/>
    <lineage>
        <taxon>Eukaryota</taxon>
        <taxon>Discoba</taxon>
        <taxon>Euglenozoa</taxon>
        <taxon>Kinetoplastea</taxon>
        <taxon>Metakinetoplastina</taxon>
        <taxon>Trypanosomatida</taxon>
        <taxon>Trypanosomatidae</taxon>
        <taxon>Leishmaniinae</taxon>
        <taxon>Porcisia</taxon>
    </lineage>
</organism>
<evidence type="ECO:0000256" key="1">
    <source>
        <dbReference type="SAM" id="MobiDB-lite"/>
    </source>
</evidence>
<feature type="region of interest" description="Disordered" evidence="1">
    <location>
        <begin position="164"/>
        <end position="192"/>
    </location>
</feature>
<name>A0A836IA61_9TRYP</name>
<gene>
    <name evidence="2" type="ORF">JKF63_05485</name>
</gene>
<feature type="region of interest" description="Disordered" evidence="1">
    <location>
        <begin position="93"/>
        <end position="132"/>
    </location>
</feature>
<sequence>MHTIAAQGAPDSVLGCVQDINLSSSSPPVGTSGDAGAASRVSPRRVAAAGFRVAPRLLRCHAMTPMFFTSGELMACEQSRSLGVPFLPDASGMTATPSATSHPPSSAPPVSLFHRAPSPRSPSPGFLHQGQQRERRHSQCVCHARLPYIEQMRQRCRTAVRLTQCPVQSSRSPRAHGASSNTPSQVSVVARRQPCSSLSAPLSPASLPYGDHSGLASTLALQSSVRSVSPVTCQQHWSMQRRAPGAFGDGSDMDGWRRPNDEVGLPSHAGGLTQGYNHRSTPVARMGLGERSDGSDLGGAGNGADLGAEHRVVHRSIIPTPLRTPAPFSPPVVADSPTLSAATVSRSVWVDSAAEPLHDSYGLFSDSQPSATRYSPHIPRQQEEGSGIHFQHWVGHPSVCHPLSVASTVSVQRVICPAAGTGGVLSTAAATPHGWVHDPLTFHSYEGGVSRASPPRSCFVLRTYFSLSSPFTTAGAGAAQLLARARPGASLTSSRQPHHPLLFTVPTSTTRVSDSSIVAPTTRAPAAGGGSASTPALVFTAMEPASVGIDATGGVDHYSDCTPPEFQVSSACRTFPDIMHGDGCGGGLARASMFHQHPFLVPRVHSSVITTSLPSSHVDTARSVEGYSHGRIAHAGSAVTKGCAVAEAVVVDSNDRHHCPHHPYSHPPERAGAGAAALGSTPASPPRTFVLQHRQASLRLPEAADELAPLSPLSAPSIACETPSYRQAGPHTDGRYGTGDAQARERSAAWNRTTKAAKEEIIMPSTNTAVLLVVPGGVSSVPAAAISAMISFAGDALSWGSDTPADAAFALMEDVVERGSGEESRIVGTGSGACSSDGGAGSAEPVMGRRTVTYFPVRKSVVAQRSAYFAALLNQDTGCCGPYVRSHPDEYVDLTDLSAVAPAGAPTGVPSTPLRRAGGAGMTYPMARKTSHMAWRPAHLRRDSAAVNDALVAPRDVEPMHAAAAAHRQRVPVYYIPSPATVACFADSSDGSCFKDDNAHSRSGAGDPAVSSSPTPSPASVCQFLHYLDTGVLPISLQLTERTGLGEQGLTAVTGLDSLQPESLCQHVAYDYAAVLWMGRYTGLSSLTSSMLKLLWFFLAVSRDVWPYWMAAVRWRVPEMQSICEAWMKQHLCAMLRATTAQGLWRGMRLDQVQVLVGLRREALEAQLLVTQTRAMPSDPSPGCITTVGGTVIETSMTSTTTTATPFFGREHTDNSRAASRLEGGWLRSERAPAERQAQLALRPPVSRAAAIGLSAEMLGYPQANPQLFCGDSSANHRGVGVPSLSCLWSAAAVPPPRVSCFDDRRVRPAAVAFPGPNQAAVASFPFRTQEPHSPFSSQTPLSPLEGVSSPVATAVDASIPLSHYGSRTGPLFVPSSSSSPVLHFWGFSGRTTMPRSATATTTRGSPSPVALTCNNLRNMDGASATGDTNHLASTASCAQMHRTFFGYRGEGGLRALPATHSSLSTVDLRQATANEQTFPQIDMTARDNPNLLHITLHQSRLTAQDFPSVFDGAHAQLRSPLPQLDGASPTATASAAYTTTSPIWATVRPTLQLLADGAWDIDGCSRLYTAATRDELEQLQAYWDRAERWQQHQHLSAMLLTENEMLERLWTWWHARTDDALHQPTEAGAQAMAEMLQNVYLDDAQSAHLFASYTRWRGV</sequence>
<protein>
    <recommendedName>
        <fullName evidence="4">BTB domain-containing protein</fullName>
    </recommendedName>
</protein>
<dbReference type="RefSeq" id="XP_067758118.1">
    <property type="nucleotide sequence ID" value="XM_067901443.1"/>
</dbReference>
<evidence type="ECO:0008006" key="4">
    <source>
        <dbReference type="Google" id="ProtNLM"/>
    </source>
</evidence>
<reference evidence="2 3" key="1">
    <citation type="submission" date="2021-02" db="EMBL/GenBank/DDBJ databases">
        <title>Porcisia hertigi Genome sequencing and assembly.</title>
        <authorList>
            <person name="Almutairi H."/>
            <person name="Gatherer D."/>
        </authorList>
    </citation>
    <scope>NUCLEOTIDE SEQUENCE [LARGE SCALE GENOMIC DNA]</scope>
    <source>
        <strain evidence="2 3">C119</strain>
    </source>
</reference>
<proteinExistence type="predicted"/>
<feature type="compositionally biased region" description="Low complexity" evidence="1">
    <location>
        <begin position="94"/>
        <end position="111"/>
    </location>
</feature>
<feature type="compositionally biased region" description="Polar residues" evidence="1">
    <location>
        <begin position="165"/>
        <end position="187"/>
    </location>
</feature>
<dbReference type="KEGG" id="phet:94291520"/>
<comment type="caution">
    <text evidence="2">The sequence shown here is derived from an EMBL/GenBank/DDBJ whole genome shotgun (WGS) entry which is preliminary data.</text>
</comment>
<feature type="region of interest" description="Disordered" evidence="1">
    <location>
        <begin position="821"/>
        <end position="842"/>
    </location>
</feature>